<dbReference type="AlphaFoldDB" id="A0A0F9HT83"/>
<dbReference type="EMBL" id="LAZR01021558">
    <property type="protein sequence ID" value="KKL84915.1"/>
    <property type="molecule type" value="Genomic_DNA"/>
</dbReference>
<proteinExistence type="predicted"/>
<accession>A0A0F9HT83</accession>
<name>A0A0F9HT83_9ZZZZ</name>
<reference evidence="1" key="1">
    <citation type="journal article" date="2015" name="Nature">
        <title>Complex archaea that bridge the gap between prokaryotes and eukaryotes.</title>
        <authorList>
            <person name="Spang A."/>
            <person name="Saw J.H."/>
            <person name="Jorgensen S.L."/>
            <person name="Zaremba-Niedzwiedzka K."/>
            <person name="Martijn J."/>
            <person name="Lind A.E."/>
            <person name="van Eijk R."/>
            <person name="Schleper C."/>
            <person name="Guy L."/>
            <person name="Ettema T.J."/>
        </authorList>
    </citation>
    <scope>NUCLEOTIDE SEQUENCE</scope>
</reference>
<sequence>MKKALAIMLLAALSLSGQSKDEATKARELEKDGIRLVLFGDESQTSAAIEIDPAWLREKADFAIVRIVYETNLSYSLDADSPEISVVLTKESVVPAYEGVLVMADPAPVSLEKVRSVRVTLVRKISETEFKVREE</sequence>
<gene>
    <name evidence="1" type="ORF">LCGC14_1959940</name>
</gene>
<organism evidence="1">
    <name type="scientific">marine sediment metagenome</name>
    <dbReference type="NCBI Taxonomy" id="412755"/>
    <lineage>
        <taxon>unclassified sequences</taxon>
        <taxon>metagenomes</taxon>
        <taxon>ecological metagenomes</taxon>
    </lineage>
</organism>
<protein>
    <submittedName>
        <fullName evidence="1">Uncharacterized protein</fullName>
    </submittedName>
</protein>
<evidence type="ECO:0000313" key="1">
    <source>
        <dbReference type="EMBL" id="KKL84915.1"/>
    </source>
</evidence>
<comment type="caution">
    <text evidence="1">The sequence shown here is derived from an EMBL/GenBank/DDBJ whole genome shotgun (WGS) entry which is preliminary data.</text>
</comment>